<keyword evidence="2" id="KW-0472">Membrane</keyword>
<gene>
    <name evidence="4" type="ORF">Mal4_33060</name>
</gene>
<proteinExistence type="predicted"/>
<name>A0A517Z922_9PLAN</name>
<keyword evidence="2" id="KW-0812">Transmembrane</keyword>
<evidence type="ECO:0000256" key="1">
    <source>
        <dbReference type="SAM" id="MobiDB-lite"/>
    </source>
</evidence>
<keyword evidence="5" id="KW-1185">Reference proteome</keyword>
<accession>A0A517Z922</accession>
<organism evidence="4 5">
    <name type="scientific">Maioricimonas rarisocia</name>
    <dbReference type="NCBI Taxonomy" id="2528026"/>
    <lineage>
        <taxon>Bacteria</taxon>
        <taxon>Pseudomonadati</taxon>
        <taxon>Planctomycetota</taxon>
        <taxon>Planctomycetia</taxon>
        <taxon>Planctomycetales</taxon>
        <taxon>Planctomycetaceae</taxon>
        <taxon>Maioricimonas</taxon>
    </lineage>
</organism>
<keyword evidence="2" id="KW-1133">Transmembrane helix</keyword>
<dbReference type="PROSITE" id="PS50885">
    <property type="entry name" value="HAMP"/>
    <property type="match status" value="1"/>
</dbReference>
<dbReference type="EMBL" id="CP036275">
    <property type="protein sequence ID" value="QDU38974.1"/>
    <property type="molecule type" value="Genomic_DNA"/>
</dbReference>
<dbReference type="InterPro" id="IPR003660">
    <property type="entry name" value="HAMP_dom"/>
</dbReference>
<dbReference type="GO" id="GO:0007165">
    <property type="term" value="P:signal transduction"/>
    <property type="evidence" value="ECO:0007669"/>
    <property type="project" value="InterPro"/>
</dbReference>
<reference evidence="4 5" key="1">
    <citation type="submission" date="2019-02" db="EMBL/GenBank/DDBJ databases">
        <title>Deep-cultivation of Planctomycetes and their phenomic and genomic characterization uncovers novel biology.</title>
        <authorList>
            <person name="Wiegand S."/>
            <person name="Jogler M."/>
            <person name="Boedeker C."/>
            <person name="Pinto D."/>
            <person name="Vollmers J."/>
            <person name="Rivas-Marin E."/>
            <person name="Kohn T."/>
            <person name="Peeters S.H."/>
            <person name="Heuer A."/>
            <person name="Rast P."/>
            <person name="Oberbeckmann S."/>
            <person name="Bunk B."/>
            <person name="Jeske O."/>
            <person name="Meyerdierks A."/>
            <person name="Storesund J.E."/>
            <person name="Kallscheuer N."/>
            <person name="Luecker S."/>
            <person name="Lage O.M."/>
            <person name="Pohl T."/>
            <person name="Merkel B.J."/>
            <person name="Hornburger P."/>
            <person name="Mueller R.-W."/>
            <person name="Bruemmer F."/>
            <person name="Labrenz M."/>
            <person name="Spormann A.M."/>
            <person name="Op den Camp H."/>
            <person name="Overmann J."/>
            <person name="Amann R."/>
            <person name="Jetten M.S.M."/>
            <person name="Mascher T."/>
            <person name="Medema M.H."/>
            <person name="Devos D.P."/>
            <person name="Kaster A.-K."/>
            <person name="Ovreas L."/>
            <person name="Rohde M."/>
            <person name="Galperin M.Y."/>
            <person name="Jogler C."/>
        </authorList>
    </citation>
    <scope>NUCLEOTIDE SEQUENCE [LARGE SCALE GENOMIC DNA]</scope>
    <source>
        <strain evidence="4 5">Mal4</strain>
    </source>
</reference>
<feature type="domain" description="HAMP" evidence="3">
    <location>
        <begin position="87"/>
        <end position="139"/>
    </location>
</feature>
<dbReference type="Proteomes" id="UP000320496">
    <property type="component" value="Chromosome"/>
</dbReference>
<dbReference type="OrthoDB" id="270597at2"/>
<dbReference type="RefSeq" id="WP_145370206.1">
    <property type="nucleotide sequence ID" value="NZ_CP036275.1"/>
</dbReference>
<evidence type="ECO:0000313" key="4">
    <source>
        <dbReference type="EMBL" id="QDU38974.1"/>
    </source>
</evidence>
<dbReference type="AlphaFoldDB" id="A0A517Z922"/>
<dbReference type="KEGG" id="mri:Mal4_33060"/>
<evidence type="ECO:0000256" key="2">
    <source>
        <dbReference type="SAM" id="Phobius"/>
    </source>
</evidence>
<evidence type="ECO:0000259" key="3">
    <source>
        <dbReference type="PROSITE" id="PS50885"/>
    </source>
</evidence>
<feature type="transmembrane region" description="Helical" evidence="2">
    <location>
        <begin position="58"/>
        <end position="79"/>
    </location>
</feature>
<feature type="transmembrane region" description="Helical" evidence="2">
    <location>
        <begin position="28"/>
        <end position="46"/>
    </location>
</feature>
<evidence type="ECO:0000313" key="5">
    <source>
        <dbReference type="Proteomes" id="UP000320496"/>
    </source>
</evidence>
<feature type="region of interest" description="Disordered" evidence="1">
    <location>
        <begin position="139"/>
        <end position="168"/>
    </location>
</feature>
<sequence>MTQKHRRKARYIDREIQGAILLHVTRQWLTYLCVTFVFLTVVRFMFAGPGETIRSHFAAVWSDHAIFYIAAAMMLPAFLNDVIKLSHRFVGPVFRVRSELKRIAAGEQVKPIKLRKHDLWVGLADDFNAALERLNGANAAADSESTADEKPSVDEVMEAVQQQQVPVS</sequence>
<protein>
    <recommendedName>
        <fullName evidence="3">HAMP domain-containing protein</fullName>
    </recommendedName>
</protein>
<dbReference type="GO" id="GO:0016020">
    <property type="term" value="C:membrane"/>
    <property type="evidence" value="ECO:0007669"/>
    <property type="project" value="InterPro"/>
</dbReference>